<evidence type="ECO:0000313" key="4">
    <source>
        <dbReference type="Proteomes" id="UP000010862"/>
    </source>
</evidence>
<dbReference type="EMBL" id="CP003368">
    <property type="protein sequence ID" value="AGB28077.1"/>
    <property type="molecule type" value="Genomic_DNA"/>
</dbReference>
<dbReference type="STRING" id="908937.Prede_0723"/>
<dbReference type="Proteomes" id="UP000007820">
    <property type="component" value="Unassembled WGS sequence"/>
</dbReference>
<dbReference type="AlphaFoldDB" id="F9CZK5"/>
<dbReference type="Pfam" id="PF06296">
    <property type="entry name" value="RelE"/>
    <property type="match status" value="1"/>
</dbReference>
<organism evidence="2 3">
    <name type="scientific">Prevotella dentalis (strain ATCC 49559 / DSM 3688 / JCM 13448 / NCTC 12043 / ES 2772)</name>
    <name type="common">Mitsuokella dentalis</name>
    <dbReference type="NCBI Taxonomy" id="908937"/>
    <lineage>
        <taxon>Bacteria</taxon>
        <taxon>Pseudomonadati</taxon>
        <taxon>Bacteroidota</taxon>
        <taxon>Bacteroidia</taxon>
        <taxon>Bacteroidales</taxon>
        <taxon>Prevotellaceae</taxon>
        <taxon>Prevotella</taxon>
    </lineage>
</organism>
<accession>F9CZK5</accession>
<dbReference type="HOGENOM" id="CLU_110687_2_1_10"/>
<gene>
    <name evidence="1" type="ordered locus">Prede_0723</name>
    <name evidence="2" type="ORF">HMPREF9136_0032</name>
</gene>
<reference evidence="4" key="3">
    <citation type="submission" date="2012-02" db="EMBL/GenBank/DDBJ databases">
        <title>Complete sequence of chromosome 1 of Prevotella dentalis DSM 3688.</title>
        <authorList>
            <person name="Lucas S."/>
            <person name="Copeland A."/>
            <person name="Lapidus A."/>
            <person name="Glavina del Rio T."/>
            <person name="Dalin E."/>
            <person name="Tice H."/>
            <person name="Bruce D."/>
            <person name="Goodwin L."/>
            <person name="Pitluck S."/>
            <person name="Peters L."/>
            <person name="Mikhailova N."/>
            <person name="Chertkov O."/>
            <person name="Kyrpides N."/>
            <person name="Mavromatis K."/>
            <person name="Ivanova N."/>
            <person name="Brettin T."/>
            <person name="Detter J.C."/>
            <person name="Han C."/>
            <person name="Larimer F."/>
            <person name="Land M."/>
            <person name="Hauser L."/>
            <person name="Markowitz V."/>
            <person name="Cheng J.-F."/>
            <person name="Hugenholtz P."/>
            <person name="Woyke T."/>
            <person name="Wu D."/>
            <person name="Gronow S."/>
            <person name="Wellnitz S."/>
            <person name="Brambilla E."/>
            <person name="Klenk H.-P."/>
            <person name="Eisen J.A."/>
        </authorList>
    </citation>
    <scope>NUCLEOTIDE SEQUENCE [LARGE SCALE GENOMIC DNA]</scope>
    <source>
        <strain evidence="4">ATCC 49559 / DSM 3688 / JCM 13448 / NCTC 12043 / ES 2772</strain>
    </source>
</reference>
<reference evidence="2 3" key="1">
    <citation type="submission" date="2011-04" db="EMBL/GenBank/DDBJ databases">
        <authorList>
            <person name="Muzny D."/>
            <person name="Qin X."/>
            <person name="Deng J."/>
            <person name="Jiang H."/>
            <person name="Liu Y."/>
            <person name="Qu J."/>
            <person name="Song X.-Z."/>
            <person name="Zhang L."/>
            <person name="Thornton R."/>
            <person name="Coyle M."/>
            <person name="Francisco L."/>
            <person name="Jackson L."/>
            <person name="Javaid M."/>
            <person name="Korchina V."/>
            <person name="Kovar C."/>
            <person name="Mata R."/>
            <person name="Mathew T."/>
            <person name="Ngo R."/>
            <person name="Nguyen L."/>
            <person name="Nguyen N."/>
            <person name="Okwuonu G."/>
            <person name="Ongeri F."/>
            <person name="Pham C."/>
            <person name="Simmons D."/>
            <person name="Wilczek-Boney K."/>
            <person name="Hale W."/>
            <person name="Jakkamsetti A."/>
            <person name="Pham P."/>
            <person name="Ruth R."/>
            <person name="San Lucas F."/>
            <person name="Warren J."/>
            <person name="Zhang J."/>
            <person name="Zhao Z."/>
            <person name="Zhou C."/>
            <person name="Zhu D."/>
            <person name="Lee S."/>
            <person name="Bess C."/>
            <person name="Blankenburg K."/>
            <person name="Forbes L."/>
            <person name="Fu Q."/>
            <person name="Gubbala S."/>
            <person name="Hirani K."/>
            <person name="Jayaseelan J.C."/>
            <person name="Lara F."/>
            <person name="Munidasa M."/>
            <person name="Palculict T."/>
            <person name="Patil S."/>
            <person name="Pu L.-L."/>
            <person name="Saada N."/>
            <person name="Tang L."/>
            <person name="Weissenberger G."/>
            <person name="Zhu Y."/>
            <person name="Hemphill L."/>
            <person name="Shang Y."/>
            <person name="Youmans B."/>
            <person name="Ayvaz T."/>
            <person name="Ross M."/>
            <person name="Santibanez J."/>
            <person name="Aqrawi P."/>
            <person name="Gross S."/>
            <person name="Joshi V."/>
            <person name="Fowler G."/>
            <person name="Nazareth L."/>
            <person name="Reid J."/>
            <person name="Worley K."/>
            <person name="Petrosino J."/>
            <person name="Highlander S."/>
            <person name="Gibbs R."/>
        </authorList>
    </citation>
    <scope>NUCLEOTIDE SEQUENCE [LARGE SCALE GENOMIC DNA]</scope>
    <source>
        <strain evidence="2 3">DSM 3688</strain>
    </source>
</reference>
<evidence type="ECO:0000313" key="3">
    <source>
        <dbReference type="Proteomes" id="UP000007820"/>
    </source>
</evidence>
<protein>
    <recommendedName>
        <fullName evidence="5">Cytotoxic translational repressor of toxin-antitoxin stability system</fullName>
    </recommendedName>
</protein>
<dbReference type="eggNOG" id="COG2026">
    <property type="taxonomic scope" value="Bacteria"/>
</dbReference>
<name>F9CZK5_PREDD</name>
<dbReference type="Proteomes" id="UP000010862">
    <property type="component" value="Chromosome 1"/>
</dbReference>
<evidence type="ECO:0000313" key="1">
    <source>
        <dbReference type="EMBL" id="AGB28077.1"/>
    </source>
</evidence>
<dbReference type="PATRIC" id="fig|908937.9.peg.756"/>
<dbReference type="EMBL" id="AFPW01000001">
    <property type="protein sequence ID" value="EGQ17688.1"/>
    <property type="molecule type" value="Genomic_DNA"/>
</dbReference>
<dbReference type="InterPro" id="IPR009387">
    <property type="entry name" value="HigB-2"/>
</dbReference>
<keyword evidence="4" id="KW-1185">Reference proteome</keyword>
<proteinExistence type="predicted"/>
<dbReference type="KEGG" id="pdt:Prede_0723"/>
<evidence type="ECO:0008006" key="5">
    <source>
        <dbReference type="Google" id="ProtNLM"/>
    </source>
</evidence>
<reference evidence="1" key="2">
    <citation type="submission" date="2012-02" db="EMBL/GenBank/DDBJ databases">
        <title>Complete sequence of chromosome 1 of Prevotella dentalis DSM 3688.</title>
        <authorList>
            <consortium name="US DOE Joint Genome Institute (JGI-PGF)"/>
            <person name="Lucas S."/>
            <person name="Copeland A."/>
            <person name="Lapidus A."/>
            <person name="Glavina del Rio T."/>
            <person name="Dalin E."/>
            <person name="Tice H."/>
            <person name="Bruce D."/>
            <person name="Goodwin L."/>
            <person name="Pitluck S."/>
            <person name="Peters L."/>
            <person name="Mikhailova N."/>
            <person name="Chertkov O."/>
            <person name="Kyrpides N."/>
            <person name="Mavromatis K."/>
            <person name="Ivanova N."/>
            <person name="Brettin T."/>
            <person name="Detter J.C."/>
            <person name="Han C."/>
            <person name="Larimer F."/>
            <person name="Land M."/>
            <person name="Hauser L."/>
            <person name="Markowitz V."/>
            <person name="Cheng J.-F."/>
            <person name="Hugenholtz P."/>
            <person name="Woyke T."/>
            <person name="Wu D."/>
            <person name="Gronow S."/>
            <person name="Wellnitz S."/>
            <person name="Brambilla E."/>
            <person name="Klenk H.-P."/>
            <person name="Eisen J.A."/>
        </authorList>
    </citation>
    <scope>NUCLEOTIDE SEQUENCE [LARGE SCALE GENOMIC DNA]</scope>
    <source>
        <strain evidence="1">DSM 3688</strain>
    </source>
</reference>
<dbReference type="OrthoDB" id="1364255at2"/>
<dbReference type="RefSeq" id="WP_005843222.1">
    <property type="nucleotide sequence ID" value="NC_019960.1"/>
</dbReference>
<evidence type="ECO:0000313" key="2">
    <source>
        <dbReference type="EMBL" id="EGQ17688.1"/>
    </source>
</evidence>
<sequence length="111" mass="12250">MTAEIYLGEEFKRQFKRLAKKYRSLPADFKVLLQSLEADPIQGADLGNGMHKVRMAIASKGKGKSGGARVIAYHVFATHDHLEITLLTIYDKGELANVSDSYLKSLLAGLL</sequence>